<reference evidence="1" key="1">
    <citation type="submission" date="2023-01" db="EMBL/GenBank/DDBJ databases">
        <title>Genome assembly of the deep-sea coral Lophelia pertusa.</title>
        <authorList>
            <person name="Herrera S."/>
            <person name="Cordes E."/>
        </authorList>
    </citation>
    <scope>NUCLEOTIDE SEQUENCE</scope>
    <source>
        <strain evidence="1">USNM1676648</strain>
        <tissue evidence="1">Polyp</tissue>
    </source>
</reference>
<dbReference type="AlphaFoldDB" id="A0A9W9ZT74"/>
<comment type="caution">
    <text evidence="1">The sequence shown here is derived from an EMBL/GenBank/DDBJ whole genome shotgun (WGS) entry which is preliminary data.</text>
</comment>
<accession>A0A9W9ZT74</accession>
<evidence type="ECO:0000313" key="2">
    <source>
        <dbReference type="Proteomes" id="UP001163046"/>
    </source>
</evidence>
<name>A0A9W9ZT74_9CNID</name>
<sequence length="125" mass="13626">GLSIPAGISTITDLIEDGKVVVYPSLTFNNYFTGPVKEPILNCQKKDFVNHTSVVSIRNRSFDLDFSFEQVSSGHIADLLMNLNVKKSCGPVVSLPKLLKIPAPVIAAPLAKLFNFCINTCTWAT</sequence>
<gene>
    <name evidence="1" type="ORF">OS493_004014</name>
</gene>
<dbReference type="Proteomes" id="UP001163046">
    <property type="component" value="Unassembled WGS sequence"/>
</dbReference>
<dbReference type="OrthoDB" id="5989507at2759"/>
<organism evidence="1 2">
    <name type="scientific">Desmophyllum pertusum</name>
    <dbReference type="NCBI Taxonomy" id="174260"/>
    <lineage>
        <taxon>Eukaryota</taxon>
        <taxon>Metazoa</taxon>
        <taxon>Cnidaria</taxon>
        <taxon>Anthozoa</taxon>
        <taxon>Hexacorallia</taxon>
        <taxon>Scleractinia</taxon>
        <taxon>Caryophylliina</taxon>
        <taxon>Caryophylliidae</taxon>
        <taxon>Desmophyllum</taxon>
    </lineage>
</organism>
<evidence type="ECO:0000313" key="1">
    <source>
        <dbReference type="EMBL" id="KAJ7387050.1"/>
    </source>
</evidence>
<protein>
    <submittedName>
        <fullName evidence="1">Uncharacterized protein</fullName>
    </submittedName>
</protein>
<feature type="non-terminal residue" evidence="1">
    <location>
        <position position="1"/>
    </location>
</feature>
<proteinExistence type="predicted"/>
<keyword evidence="2" id="KW-1185">Reference proteome</keyword>
<dbReference type="EMBL" id="MU825874">
    <property type="protein sequence ID" value="KAJ7387050.1"/>
    <property type="molecule type" value="Genomic_DNA"/>
</dbReference>